<dbReference type="HOGENOM" id="CLU_2358931_0_0_9"/>
<sequence>MKKLIDVPFDVETISYSNGNGTFTNVKVADLPEGAEKKYVITSDDELYVSRLDGAYIISDEFDRRKSVLDNREAHYVIGKLDEFGFVLEDADTYEY</sequence>
<proteinExistence type="predicted"/>
<dbReference type="STRING" id="585506.HMPREF0877_0124"/>
<evidence type="ECO:0000313" key="1">
    <source>
        <dbReference type="EMBL" id="EER75613.1"/>
    </source>
</evidence>
<name>C5R829_WEIPA</name>
<accession>C5R829</accession>
<organism evidence="1 2">
    <name type="scientific">Weissella paramesenteroides ATCC 33313</name>
    <dbReference type="NCBI Taxonomy" id="585506"/>
    <lineage>
        <taxon>Bacteria</taxon>
        <taxon>Bacillati</taxon>
        <taxon>Bacillota</taxon>
        <taxon>Bacilli</taxon>
        <taxon>Lactobacillales</taxon>
        <taxon>Lactobacillaceae</taxon>
        <taxon>Weissella</taxon>
    </lineage>
</organism>
<dbReference type="EMBL" id="ACKU01000004">
    <property type="protein sequence ID" value="EER75613.1"/>
    <property type="molecule type" value="Genomic_DNA"/>
</dbReference>
<evidence type="ECO:0000313" key="2">
    <source>
        <dbReference type="Proteomes" id="UP000004528"/>
    </source>
</evidence>
<dbReference type="Proteomes" id="UP000004528">
    <property type="component" value="Unassembled WGS sequence"/>
</dbReference>
<keyword evidence="2" id="KW-1185">Reference proteome</keyword>
<comment type="caution">
    <text evidence="1">The sequence shown here is derived from an EMBL/GenBank/DDBJ whole genome shotgun (WGS) entry which is preliminary data.</text>
</comment>
<dbReference type="AlphaFoldDB" id="C5R829"/>
<gene>
    <name evidence="1" type="ORF">HMPREF0877_0124</name>
</gene>
<dbReference type="RefSeq" id="WP_002829045.1">
    <property type="nucleotide sequence ID" value="NZ_GG697136.1"/>
</dbReference>
<reference evidence="1 2" key="1">
    <citation type="submission" date="2009-04" db="EMBL/GenBank/DDBJ databases">
        <authorList>
            <person name="Qin X."/>
            <person name="Bachman B."/>
            <person name="Battles P."/>
            <person name="Bell A."/>
            <person name="Bess C."/>
            <person name="Bickham C."/>
            <person name="Chaboub L."/>
            <person name="Chen D."/>
            <person name="Coyle M."/>
            <person name="Deiros D.R."/>
            <person name="Dinh H."/>
            <person name="Forbes L."/>
            <person name="Fowler G."/>
            <person name="Francisco L."/>
            <person name="Fu Q."/>
            <person name="Gubbala S."/>
            <person name="Hale W."/>
            <person name="Han Y."/>
            <person name="Hemphill L."/>
            <person name="Highlander S.K."/>
            <person name="Hirani K."/>
            <person name="Hogues M."/>
            <person name="Jackson L."/>
            <person name="Jakkamsetti A."/>
            <person name="Javaid M."/>
            <person name="Jiang H."/>
            <person name="Korchina V."/>
            <person name="Kovar C."/>
            <person name="Lara F."/>
            <person name="Lee S."/>
            <person name="Mata R."/>
            <person name="Mathew T."/>
            <person name="Moen C."/>
            <person name="Morales K."/>
            <person name="Munidasa M."/>
            <person name="Nazareth L."/>
            <person name="Ngo R."/>
            <person name="Nguyen L."/>
            <person name="Okwuonu G."/>
            <person name="Ongeri F."/>
            <person name="Patil S."/>
            <person name="Petrosino J."/>
            <person name="Pham C."/>
            <person name="Pham P."/>
            <person name="Pu L.-L."/>
            <person name="Puazo M."/>
            <person name="Raj R."/>
            <person name="Reid J."/>
            <person name="Rouhana J."/>
            <person name="Saada N."/>
            <person name="Shang Y."/>
            <person name="Simmons D."/>
            <person name="Thornton R."/>
            <person name="Warren J."/>
            <person name="Weissenberger G."/>
            <person name="Zhang J."/>
            <person name="Zhang L."/>
            <person name="Zhou C."/>
            <person name="Zhu D."/>
            <person name="Muzny D."/>
            <person name="Worley K."/>
            <person name="Gibbs R."/>
        </authorList>
    </citation>
    <scope>NUCLEOTIDE SEQUENCE [LARGE SCALE GENOMIC DNA]</scope>
    <source>
        <strain evidence="1 2">ATCC 33313</strain>
    </source>
</reference>
<protein>
    <submittedName>
        <fullName evidence="1">Uncharacterized protein</fullName>
    </submittedName>
</protein>